<dbReference type="SMART" id="SM01010">
    <property type="entry name" value="AMPKBI"/>
    <property type="match status" value="1"/>
</dbReference>
<feature type="compositionally biased region" description="Low complexity" evidence="2">
    <location>
        <begin position="91"/>
        <end position="117"/>
    </location>
</feature>
<dbReference type="AlphaFoldDB" id="A0AAW0QIJ4"/>
<evidence type="ECO:0000256" key="2">
    <source>
        <dbReference type="SAM" id="MobiDB-lite"/>
    </source>
</evidence>
<gene>
    <name evidence="4" type="ORF">PG999_010691</name>
</gene>
<feature type="compositionally biased region" description="Polar residues" evidence="2">
    <location>
        <begin position="146"/>
        <end position="181"/>
    </location>
</feature>
<dbReference type="InterPro" id="IPR037256">
    <property type="entry name" value="ASC_dom_sf"/>
</dbReference>
<evidence type="ECO:0000256" key="1">
    <source>
        <dbReference type="ARBA" id="ARBA00010926"/>
    </source>
</evidence>
<keyword evidence="5" id="KW-1185">Reference proteome</keyword>
<feature type="compositionally biased region" description="Basic and acidic residues" evidence="2">
    <location>
        <begin position="41"/>
        <end position="55"/>
    </location>
</feature>
<keyword evidence="4" id="KW-0808">Transferase</keyword>
<dbReference type="Gene3D" id="6.20.250.60">
    <property type="match status" value="1"/>
</dbReference>
<feature type="domain" description="Association with the SNF1 complex (ASC)" evidence="3">
    <location>
        <begin position="386"/>
        <end position="493"/>
    </location>
</feature>
<dbReference type="GO" id="GO:0019901">
    <property type="term" value="F:protein kinase binding"/>
    <property type="evidence" value="ECO:0007669"/>
    <property type="project" value="TreeGrafter"/>
</dbReference>
<dbReference type="GO" id="GO:0005737">
    <property type="term" value="C:cytoplasm"/>
    <property type="evidence" value="ECO:0007669"/>
    <property type="project" value="TreeGrafter"/>
</dbReference>
<dbReference type="GO" id="GO:0016301">
    <property type="term" value="F:kinase activity"/>
    <property type="evidence" value="ECO:0007669"/>
    <property type="project" value="UniProtKB-KW"/>
</dbReference>
<dbReference type="InterPro" id="IPR006828">
    <property type="entry name" value="ASC_dom"/>
</dbReference>
<comment type="similarity">
    <text evidence="1">Belongs to the 5'-AMP-activated protein kinase beta subunit family.</text>
</comment>
<feature type="region of interest" description="Disordered" evidence="2">
    <location>
        <begin position="221"/>
        <end position="249"/>
    </location>
</feature>
<evidence type="ECO:0000259" key="3">
    <source>
        <dbReference type="SMART" id="SM01010"/>
    </source>
</evidence>
<dbReference type="PANTHER" id="PTHR10343:SF84">
    <property type="entry name" value="5'-AMP-ACTIVATED PROTEIN KINASE SUBUNIT BETA-1"/>
    <property type="match status" value="1"/>
</dbReference>
<accession>A0AAW0QIJ4</accession>
<feature type="region of interest" description="Disordered" evidence="2">
    <location>
        <begin position="1"/>
        <end position="185"/>
    </location>
</feature>
<dbReference type="Pfam" id="PF04739">
    <property type="entry name" value="AMPKBI"/>
    <property type="match status" value="1"/>
</dbReference>
<name>A0AAW0QIJ4_9PEZI</name>
<organism evidence="4 5">
    <name type="scientific">Apiospora kogelbergensis</name>
    <dbReference type="NCBI Taxonomy" id="1337665"/>
    <lineage>
        <taxon>Eukaryota</taxon>
        <taxon>Fungi</taxon>
        <taxon>Dikarya</taxon>
        <taxon>Ascomycota</taxon>
        <taxon>Pezizomycotina</taxon>
        <taxon>Sordariomycetes</taxon>
        <taxon>Xylariomycetidae</taxon>
        <taxon>Amphisphaeriales</taxon>
        <taxon>Apiosporaceae</taxon>
        <taxon>Apiospora</taxon>
    </lineage>
</organism>
<dbReference type="InterPro" id="IPR032640">
    <property type="entry name" value="AMPK1_CBM"/>
</dbReference>
<dbReference type="GO" id="GO:0005634">
    <property type="term" value="C:nucleus"/>
    <property type="evidence" value="ECO:0007669"/>
    <property type="project" value="TreeGrafter"/>
</dbReference>
<protein>
    <submittedName>
        <fullName evidence="4">5'-AMP-activated protein kinase</fullName>
    </submittedName>
</protein>
<dbReference type="EMBL" id="JAQQWP010000009">
    <property type="protein sequence ID" value="KAK8100317.1"/>
    <property type="molecule type" value="Genomic_DNA"/>
</dbReference>
<dbReference type="CDD" id="cd02859">
    <property type="entry name" value="E_set_AMPKbeta_like_N"/>
    <property type="match status" value="1"/>
</dbReference>
<dbReference type="InterPro" id="IPR013783">
    <property type="entry name" value="Ig-like_fold"/>
</dbReference>
<evidence type="ECO:0000313" key="4">
    <source>
        <dbReference type="EMBL" id="KAK8100317.1"/>
    </source>
</evidence>
<evidence type="ECO:0000313" key="5">
    <source>
        <dbReference type="Proteomes" id="UP001392437"/>
    </source>
</evidence>
<dbReference type="GO" id="GO:0031588">
    <property type="term" value="C:nucleotide-activated protein kinase complex"/>
    <property type="evidence" value="ECO:0007669"/>
    <property type="project" value="TreeGrafter"/>
</dbReference>
<dbReference type="InterPro" id="IPR050827">
    <property type="entry name" value="CRP1_MDG1_kinase"/>
</dbReference>
<dbReference type="Gene3D" id="2.60.40.10">
    <property type="entry name" value="Immunoglobulins"/>
    <property type="match status" value="1"/>
</dbReference>
<dbReference type="Proteomes" id="UP001392437">
    <property type="component" value="Unassembled WGS sequence"/>
</dbReference>
<comment type="caution">
    <text evidence="4">The sequence shown here is derived from an EMBL/GenBank/DDBJ whole genome shotgun (WGS) entry which is preliminary data.</text>
</comment>
<proteinExistence type="inferred from homology"/>
<dbReference type="GO" id="GO:0007165">
    <property type="term" value="P:signal transduction"/>
    <property type="evidence" value="ECO:0007669"/>
    <property type="project" value="TreeGrafter"/>
</dbReference>
<dbReference type="InterPro" id="IPR014756">
    <property type="entry name" value="Ig_E-set"/>
</dbReference>
<feature type="compositionally biased region" description="Low complexity" evidence="2">
    <location>
        <begin position="1"/>
        <end position="12"/>
    </location>
</feature>
<sequence length="497" mass="54139">MGNTPSTSSKPDTPTPHHHHRPSRDGQAQGHGVASAPLDPPRPRQKEPKHQEPKHLISSHQHQHRSAASSPEASVVQAQGSTIGPPRGANSRPLSTFSQSSPSPSPQTSTAPTSRSSVTKSKQPETEESSLKNEHSKPVAVPTAIPTHNESSSIRSTSVYEDSLLTSGPASSSVQEMSYSMNRPPRLPLPIEEEVHTPGSPIIAPTDIGEPIEDSISELDKDAQQADLQRKSSAVSNATDEEDTEELRVDKTRPTVPTLVEWLQGGQKVYVTGTPFQWSRKQRLFPAKGREGVLEAIIPVFLGTHHIKFLVDGAMETSIHLPTTVDFGNNLVNYIEVSGEDAATRTYDGGASPPRDAEEAAALPSRPGSQEKLTDEDNVHHKRTLSIPPPEKFSERLPKYLADFDQPEDSKPYQLSIVALDKLPTPLSLPSFLTKPIMNNHTLIKDDNSVLNMPNHTVLNHLATSSIKNNVLAVSATTRYRSKYVTTIVYKPTSEDA</sequence>
<dbReference type="Pfam" id="PF16561">
    <property type="entry name" value="AMPK1_CBM"/>
    <property type="match status" value="1"/>
</dbReference>
<feature type="region of interest" description="Disordered" evidence="2">
    <location>
        <begin position="344"/>
        <end position="392"/>
    </location>
</feature>
<dbReference type="SUPFAM" id="SSF81296">
    <property type="entry name" value="E set domains"/>
    <property type="match status" value="1"/>
</dbReference>
<keyword evidence="4" id="KW-0418">Kinase</keyword>
<dbReference type="PANTHER" id="PTHR10343">
    <property type="entry name" value="5'-AMP-ACTIVATED PROTEIN KINASE , BETA SUBUNIT"/>
    <property type="match status" value="1"/>
</dbReference>
<feature type="compositionally biased region" description="Basic and acidic residues" evidence="2">
    <location>
        <begin position="221"/>
        <end position="230"/>
    </location>
</feature>
<reference evidence="4 5" key="1">
    <citation type="submission" date="2023-01" db="EMBL/GenBank/DDBJ databases">
        <title>Analysis of 21 Apiospora genomes using comparative genomics revels a genus with tremendous synthesis potential of carbohydrate active enzymes and secondary metabolites.</title>
        <authorList>
            <person name="Sorensen T."/>
        </authorList>
    </citation>
    <scope>NUCLEOTIDE SEQUENCE [LARGE SCALE GENOMIC DNA]</scope>
    <source>
        <strain evidence="4 5">CBS 117206</strain>
    </source>
</reference>
<feature type="compositionally biased region" description="Basic and acidic residues" evidence="2">
    <location>
        <begin position="122"/>
        <end position="137"/>
    </location>
</feature>
<dbReference type="SUPFAM" id="SSF160219">
    <property type="entry name" value="AMPKBI-like"/>
    <property type="match status" value="1"/>
</dbReference>